<dbReference type="PROSITE" id="PS51782">
    <property type="entry name" value="LYSM"/>
    <property type="match status" value="1"/>
</dbReference>
<evidence type="ECO:0000259" key="2">
    <source>
        <dbReference type="PROSITE" id="PS51782"/>
    </source>
</evidence>
<protein>
    <recommendedName>
        <fullName evidence="2">LysM domain-containing protein</fullName>
    </recommendedName>
</protein>
<dbReference type="Proteomes" id="UP000014160">
    <property type="component" value="Unassembled WGS sequence"/>
</dbReference>
<dbReference type="Proteomes" id="UP000013750">
    <property type="component" value="Unassembled WGS sequence"/>
</dbReference>
<proteinExistence type="predicted"/>
<dbReference type="RefSeq" id="WP_010778745.1">
    <property type="nucleotide sequence ID" value="NZ_ASWH01000002.1"/>
</dbReference>
<dbReference type="InterPro" id="IPR036779">
    <property type="entry name" value="LysM_dom_sf"/>
</dbReference>
<dbReference type="Gene3D" id="3.10.350.10">
    <property type="entry name" value="LysM domain"/>
    <property type="match status" value="1"/>
</dbReference>
<evidence type="ECO:0000256" key="1">
    <source>
        <dbReference type="SAM" id="SignalP"/>
    </source>
</evidence>
<reference evidence="3 5" key="1">
    <citation type="submission" date="2013-02" db="EMBL/GenBank/DDBJ databases">
        <title>The Genome Sequence of Enterococcus gilvus ATCC BAA-350.</title>
        <authorList>
            <consortium name="The Broad Institute Genome Sequencing Platform"/>
            <consortium name="The Broad Institute Genome Sequencing Center for Infectious Disease"/>
            <person name="Earl A.M."/>
            <person name="Gilmore M.S."/>
            <person name="Lebreton F."/>
            <person name="Walker B."/>
            <person name="Young S.K."/>
            <person name="Zeng Q."/>
            <person name="Gargeya S."/>
            <person name="Fitzgerald M."/>
            <person name="Haas B."/>
            <person name="Abouelleil A."/>
            <person name="Alvarado L."/>
            <person name="Arachchi H.M."/>
            <person name="Berlin A.M."/>
            <person name="Chapman S.B."/>
            <person name="Dewar J."/>
            <person name="Goldberg J."/>
            <person name="Griggs A."/>
            <person name="Gujja S."/>
            <person name="Hansen M."/>
            <person name="Howarth C."/>
            <person name="Imamovic A."/>
            <person name="Larimer J."/>
            <person name="McCowan C."/>
            <person name="Murphy C."/>
            <person name="Neiman D."/>
            <person name="Pearson M."/>
            <person name="Priest M."/>
            <person name="Roberts A."/>
            <person name="Saif S."/>
            <person name="Shea T."/>
            <person name="Sisk P."/>
            <person name="Sykes S."/>
            <person name="Wortman J."/>
            <person name="Nusbaum C."/>
            <person name="Birren B."/>
        </authorList>
    </citation>
    <scope>NUCLEOTIDE SEQUENCE [LARGE SCALE GENOMIC DNA]</scope>
    <source>
        <strain evidence="3 5">ATCC BAA-350</strain>
    </source>
</reference>
<evidence type="ECO:0000313" key="5">
    <source>
        <dbReference type="Proteomes" id="UP000013750"/>
    </source>
</evidence>
<feature type="chain" id="PRO_5039614305" description="LysM domain-containing protein" evidence="1">
    <location>
        <begin position="24"/>
        <end position="150"/>
    </location>
</feature>
<sequence>MKKYKTFLLGISLLGSLTLGVLYGTDVADASTWQPRSVEQIKNDIDDSGQYTVQSGDTLSAIAEALNLDLTVFASANNINHIDQINVGDILITKISTSMTQAPTFIPPSASIPTESAYQEFYYEEPQADTTTYFETPAVEGSGDTSRASF</sequence>
<dbReference type="HOGENOM" id="CLU_1737722_0_0_9"/>
<dbReference type="AlphaFoldDB" id="R2Y747"/>
<dbReference type="InterPro" id="IPR018392">
    <property type="entry name" value="LysM"/>
</dbReference>
<gene>
    <name evidence="4" type="ORF">I592_03154</name>
    <name evidence="3" type="ORF">UKC_00294</name>
</gene>
<keyword evidence="6" id="KW-1185">Reference proteome</keyword>
<dbReference type="CDD" id="cd00118">
    <property type="entry name" value="LysM"/>
    <property type="match status" value="1"/>
</dbReference>
<dbReference type="EMBL" id="AJDQ01000003">
    <property type="protein sequence ID" value="EOI58222.1"/>
    <property type="molecule type" value="Genomic_DNA"/>
</dbReference>
<dbReference type="eggNOG" id="COG1388">
    <property type="taxonomic scope" value="Bacteria"/>
</dbReference>
<dbReference type="EMBL" id="ASWH01000002">
    <property type="protein sequence ID" value="EOW79016.1"/>
    <property type="molecule type" value="Genomic_DNA"/>
</dbReference>
<feature type="domain" description="LysM" evidence="2">
    <location>
        <begin position="49"/>
        <end position="93"/>
    </location>
</feature>
<comment type="caution">
    <text evidence="3">The sequence shown here is derived from an EMBL/GenBank/DDBJ whole genome shotgun (WGS) entry which is preliminary data.</text>
</comment>
<evidence type="ECO:0000313" key="3">
    <source>
        <dbReference type="EMBL" id="EOI58222.1"/>
    </source>
</evidence>
<dbReference type="SUPFAM" id="SSF54106">
    <property type="entry name" value="LysM domain"/>
    <property type="match status" value="1"/>
</dbReference>
<name>R2Y747_9ENTE</name>
<dbReference type="SMART" id="SM00257">
    <property type="entry name" value="LysM"/>
    <property type="match status" value="1"/>
</dbReference>
<dbReference type="OrthoDB" id="2194898at2"/>
<keyword evidence="1" id="KW-0732">Signal</keyword>
<feature type="signal peptide" evidence="1">
    <location>
        <begin position="1"/>
        <end position="23"/>
    </location>
</feature>
<evidence type="ECO:0000313" key="4">
    <source>
        <dbReference type="EMBL" id="EOW79016.1"/>
    </source>
</evidence>
<accession>R2Y747</accession>
<dbReference type="Pfam" id="PF01476">
    <property type="entry name" value="LysM"/>
    <property type="match status" value="1"/>
</dbReference>
<dbReference type="PATRIC" id="fig|1158614.3.peg.286"/>
<reference evidence="4 6" key="2">
    <citation type="submission" date="2013-03" db="EMBL/GenBank/DDBJ databases">
        <title>The Genome Sequence of Enterococcus gilvus ATCC BAA-350 (PacBio/Illumina hybrid assembly).</title>
        <authorList>
            <consortium name="The Broad Institute Genomics Platform"/>
            <consortium name="The Broad Institute Genome Sequencing Center for Infectious Disease"/>
            <person name="Earl A."/>
            <person name="Russ C."/>
            <person name="Gilmore M."/>
            <person name="Surin D."/>
            <person name="Walker B."/>
            <person name="Young S."/>
            <person name="Zeng Q."/>
            <person name="Gargeya S."/>
            <person name="Fitzgerald M."/>
            <person name="Haas B."/>
            <person name="Abouelleil A."/>
            <person name="Allen A.W."/>
            <person name="Alvarado L."/>
            <person name="Arachchi H.M."/>
            <person name="Berlin A.M."/>
            <person name="Chapman S.B."/>
            <person name="Gainer-Dewar J."/>
            <person name="Goldberg J."/>
            <person name="Griggs A."/>
            <person name="Gujja S."/>
            <person name="Hansen M."/>
            <person name="Howarth C."/>
            <person name="Imamovic A."/>
            <person name="Ireland A."/>
            <person name="Larimer J."/>
            <person name="McCowan C."/>
            <person name="Murphy C."/>
            <person name="Pearson M."/>
            <person name="Poon T.W."/>
            <person name="Priest M."/>
            <person name="Roberts A."/>
            <person name="Saif S."/>
            <person name="Shea T."/>
            <person name="Sisk P."/>
            <person name="Sykes S."/>
            <person name="Wortman J."/>
            <person name="Nusbaum C."/>
            <person name="Birren B."/>
        </authorList>
    </citation>
    <scope>NUCLEOTIDE SEQUENCE [LARGE SCALE GENOMIC DNA]</scope>
    <source>
        <strain evidence="4 6">ATCC BAA-350</strain>
    </source>
</reference>
<evidence type="ECO:0000313" key="6">
    <source>
        <dbReference type="Proteomes" id="UP000014160"/>
    </source>
</evidence>
<organism evidence="3 5">
    <name type="scientific">Enterococcus gilvus ATCC BAA-350</name>
    <dbReference type="NCBI Taxonomy" id="1158614"/>
    <lineage>
        <taxon>Bacteria</taxon>
        <taxon>Bacillati</taxon>
        <taxon>Bacillota</taxon>
        <taxon>Bacilli</taxon>
        <taxon>Lactobacillales</taxon>
        <taxon>Enterococcaceae</taxon>
        <taxon>Enterococcus</taxon>
    </lineage>
</organism>